<evidence type="ECO:0000313" key="2">
    <source>
        <dbReference type="EMBL" id="EYU31710.1"/>
    </source>
</evidence>
<accession>A0A022QYS2</accession>
<reference evidence="2 3" key="1">
    <citation type="journal article" date="2013" name="Proc. Natl. Acad. Sci. U.S.A.">
        <title>Fine-scale variation in meiotic recombination in Mimulus inferred from population shotgun sequencing.</title>
        <authorList>
            <person name="Hellsten U."/>
            <person name="Wright K.M."/>
            <person name="Jenkins J."/>
            <person name="Shu S."/>
            <person name="Yuan Y."/>
            <person name="Wessler S.R."/>
            <person name="Schmutz J."/>
            <person name="Willis J.H."/>
            <person name="Rokhsar D.S."/>
        </authorList>
    </citation>
    <scope>NUCLEOTIDE SEQUENCE [LARGE SCALE GENOMIC DNA]</scope>
    <source>
        <strain evidence="3">cv. DUN x IM62</strain>
    </source>
</reference>
<dbReference type="PANTHER" id="PTHR46250:SF17">
    <property type="entry name" value="MYB_SANT-LIKE DOMAIN-CONTAINING PROTEIN"/>
    <property type="match status" value="1"/>
</dbReference>
<dbReference type="STRING" id="4155.A0A022QYS2"/>
<name>A0A022QYS2_ERYGU</name>
<dbReference type="PANTHER" id="PTHR46250">
    <property type="entry name" value="MYB/SANT-LIKE DNA-BINDING DOMAIN PROTEIN-RELATED"/>
    <property type="match status" value="1"/>
</dbReference>
<organism evidence="2 3">
    <name type="scientific">Erythranthe guttata</name>
    <name type="common">Yellow monkey flower</name>
    <name type="synonym">Mimulus guttatus</name>
    <dbReference type="NCBI Taxonomy" id="4155"/>
    <lineage>
        <taxon>Eukaryota</taxon>
        <taxon>Viridiplantae</taxon>
        <taxon>Streptophyta</taxon>
        <taxon>Embryophyta</taxon>
        <taxon>Tracheophyta</taxon>
        <taxon>Spermatophyta</taxon>
        <taxon>Magnoliopsida</taxon>
        <taxon>eudicotyledons</taxon>
        <taxon>Gunneridae</taxon>
        <taxon>Pentapetalae</taxon>
        <taxon>asterids</taxon>
        <taxon>lamiids</taxon>
        <taxon>Lamiales</taxon>
        <taxon>Phrymaceae</taxon>
        <taxon>Erythranthe</taxon>
    </lineage>
</organism>
<protein>
    <submittedName>
        <fullName evidence="2">Uncharacterized protein</fullName>
    </submittedName>
</protein>
<feature type="compositionally biased region" description="Acidic residues" evidence="1">
    <location>
        <begin position="20"/>
        <end position="47"/>
    </location>
</feature>
<dbReference type="AlphaFoldDB" id="A0A022QYS2"/>
<feature type="region of interest" description="Disordered" evidence="1">
    <location>
        <begin position="18"/>
        <end position="48"/>
    </location>
</feature>
<proteinExistence type="predicted"/>
<dbReference type="eggNOG" id="ENOG502S2HS">
    <property type="taxonomic scope" value="Eukaryota"/>
</dbReference>
<keyword evidence="3" id="KW-1185">Reference proteome</keyword>
<gene>
    <name evidence="2" type="ORF">MIMGU_mgv1a021834mg</name>
</gene>
<evidence type="ECO:0000256" key="1">
    <source>
        <dbReference type="SAM" id="MobiDB-lite"/>
    </source>
</evidence>
<sequence>MACCLLHNFIRQEMGGYQLESDDDLDDGEGEQGMESESEDSEDESDEEHINVIEPSNEWTTFRNNLAVNIKWKYIEDAKLVQVLLDMVNLGLYKAENGFKPGYLNYVEEKMQASLPNSGLKAKPHIESRIKTLKKDLHIVSHPGFMSLEALNYFSSL</sequence>
<dbReference type="Proteomes" id="UP000030748">
    <property type="component" value="Unassembled WGS sequence"/>
</dbReference>
<dbReference type="EMBL" id="KI630912">
    <property type="protein sequence ID" value="EYU31710.1"/>
    <property type="molecule type" value="Genomic_DNA"/>
</dbReference>
<evidence type="ECO:0000313" key="3">
    <source>
        <dbReference type="Proteomes" id="UP000030748"/>
    </source>
</evidence>